<evidence type="ECO:0000313" key="4">
    <source>
        <dbReference type="Proteomes" id="UP000823405"/>
    </source>
</evidence>
<organism evidence="3 4">
    <name type="scientific">Linnemannia gamsii</name>
    <dbReference type="NCBI Taxonomy" id="64522"/>
    <lineage>
        <taxon>Eukaryota</taxon>
        <taxon>Fungi</taxon>
        <taxon>Fungi incertae sedis</taxon>
        <taxon>Mucoromycota</taxon>
        <taxon>Mortierellomycotina</taxon>
        <taxon>Mortierellomycetes</taxon>
        <taxon>Mortierellales</taxon>
        <taxon>Mortierellaceae</taxon>
        <taxon>Linnemannia</taxon>
    </lineage>
</organism>
<gene>
    <name evidence="3" type="ORF">BGZ97_013145</name>
</gene>
<feature type="signal peptide" evidence="2">
    <location>
        <begin position="1"/>
        <end position="25"/>
    </location>
</feature>
<keyword evidence="4" id="KW-1185">Reference proteome</keyword>
<dbReference type="Proteomes" id="UP000823405">
    <property type="component" value="Unassembled WGS sequence"/>
</dbReference>
<sequence length="101" mass="11422">MKLDKISRLSWSVLIVILLISLSTTSNNMVSAAPTKGPKHIICIPSGPSHTPAENPIFYKRQTNDDNDNDGEEDEKVRLVKRRAAKKYFWDPISVRTPDDE</sequence>
<protein>
    <submittedName>
        <fullName evidence="3">Uncharacterized protein</fullName>
    </submittedName>
</protein>
<feature type="compositionally biased region" description="Acidic residues" evidence="1">
    <location>
        <begin position="65"/>
        <end position="74"/>
    </location>
</feature>
<feature type="region of interest" description="Disordered" evidence="1">
    <location>
        <begin position="52"/>
        <end position="76"/>
    </location>
</feature>
<keyword evidence="2" id="KW-0732">Signal</keyword>
<evidence type="ECO:0000313" key="3">
    <source>
        <dbReference type="EMBL" id="KAG0309142.1"/>
    </source>
</evidence>
<name>A0A9P6UKY9_9FUNG</name>
<evidence type="ECO:0000256" key="2">
    <source>
        <dbReference type="SAM" id="SignalP"/>
    </source>
</evidence>
<accession>A0A9P6UKY9</accession>
<reference evidence="3" key="1">
    <citation type="journal article" date="2020" name="Fungal Divers.">
        <title>Resolving the Mortierellaceae phylogeny through synthesis of multi-gene phylogenetics and phylogenomics.</title>
        <authorList>
            <person name="Vandepol N."/>
            <person name="Liber J."/>
            <person name="Desiro A."/>
            <person name="Na H."/>
            <person name="Kennedy M."/>
            <person name="Barry K."/>
            <person name="Grigoriev I.V."/>
            <person name="Miller A.N."/>
            <person name="O'Donnell K."/>
            <person name="Stajich J.E."/>
            <person name="Bonito G."/>
        </authorList>
    </citation>
    <scope>NUCLEOTIDE SEQUENCE</scope>
    <source>
        <strain evidence="3">NVP60</strain>
    </source>
</reference>
<dbReference type="AlphaFoldDB" id="A0A9P6UKY9"/>
<feature type="chain" id="PRO_5040288407" evidence="2">
    <location>
        <begin position="26"/>
        <end position="101"/>
    </location>
</feature>
<proteinExistence type="predicted"/>
<evidence type="ECO:0000256" key="1">
    <source>
        <dbReference type="SAM" id="MobiDB-lite"/>
    </source>
</evidence>
<dbReference type="EMBL" id="JAAAIN010000949">
    <property type="protein sequence ID" value="KAG0309142.1"/>
    <property type="molecule type" value="Genomic_DNA"/>
</dbReference>
<comment type="caution">
    <text evidence="3">The sequence shown here is derived from an EMBL/GenBank/DDBJ whole genome shotgun (WGS) entry which is preliminary data.</text>
</comment>